<dbReference type="InterPro" id="IPR001173">
    <property type="entry name" value="Glyco_trans_2-like"/>
</dbReference>
<comment type="caution">
    <text evidence="2">The sequence shown here is derived from an EMBL/GenBank/DDBJ whole genome shotgun (WGS) entry which is preliminary data.</text>
</comment>
<dbReference type="RefSeq" id="WP_024463055.1">
    <property type="nucleotide sequence ID" value="NZ_CP062939.1"/>
</dbReference>
<dbReference type="eggNOG" id="COG0463">
    <property type="taxonomic scope" value="Bacteria"/>
</dbReference>
<dbReference type="EC" id="2.4.1.293" evidence="2"/>
<dbReference type="STRING" id="77635.BISU_0208"/>
<dbReference type="InterPro" id="IPR029044">
    <property type="entry name" value="Nucleotide-diphossugar_trans"/>
</dbReference>
<dbReference type="SUPFAM" id="SSF53448">
    <property type="entry name" value="Nucleotide-diphospho-sugar transferases"/>
    <property type="match status" value="1"/>
</dbReference>
<dbReference type="PANTHER" id="PTHR22916:SF3">
    <property type="entry name" value="UDP-GLCNAC:BETAGAL BETA-1,3-N-ACETYLGLUCOSAMINYLTRANSFERASE-LIKE PROTEIN 1"/>
    <property type="match status" value="1"/>
</dbReference>
<reference evidence="2 3" key="1">
    <citation type="submission" date="2014-03" db="EMBL/GenBank/DDBJ databases">
        <title>Genomics of Bifidobacteria.</title>
        <authorList>
            <person name="Ventura M."/>
            <person name="Milani C."/>
            <person name="Lugli G.A."/>
        </authorList>
    </citation>
    <scope>NUCLEOTIDE SEQUENCE [LARGE SCALE GENOMIC DNA]</scope>
    <source>
        <strain evidence="2 3">LMG 11597</strain>
    </source>
</reference>
<name>A0A087E7I2_9BIFI</name>
<evidence type="ECO:0000313" key="2">
    <source>
        <dbReference type="EMBL" id="KFJ03733.1"/>
    </source>
</evidence>
<gene>
    <name evidence="2" type="ORF">BISU_0208</name>
</gene>
<proteinExistence type="predicted"/>
<dbReference type="EMBL" id="JGZR01000006">
    <property type="protein sequence ID" value="KFJ03733.1"/>
    <property type="molecule type" value="Genomic_DNA"/>
</dbReference>
<evidence type="ECO:0000259" key="1">
    <source>
        <dbReference type="Pfam" id="PF00535"/>
    </source>
</evidence>
<dbReference type="PANTHER" id="PTHR22916">
    <property type="entry name" value="GLYCOSYLTRANSFERASE"/>
    <property type="match status" value="1"/>
</dbReference>
<dbReference type="AlphaFoldDB" id="A0A087E7I2"/>
<keyword evidence="2" id="KW-0328">Glycosyltransferase</keyword>
<dbReference type="Gene3D" id="3.90.550.10">
    <property type="entry name" value="Spore Coat Polysaccharide Biosynthesis Protein SpsA, Chain A"/>
    <property type="match status" value="1"/>
</dbReference>
<dbReference type="GO" id="GO:0016758">
    <property type="term" value="F:hexosyltransferase activity"/>
    <property type="evidence" value="ECO:0007669"/>
    <property type="project" value="UniProtKB-ARBA"/>
</dbReference>
<feature type="domain" description="Glycosyltransferase 2-like" evidence="1">
    <location>
        <begin position="5"/>
        <end position="128"/>
    </location>
</feature>
<keyword evidence="3" id="KW-1185">Reference proteome</keyword>
<dbReference type="CDD" id="cd00761">
    <property type="entry name" value="Glyco_tranf_GTA_type"/>
    <property type="match status" value="1"/>
</dbReference>
<protein>
    <submittedName>
        <fullName evidence="2">Glycosyl transferase family protein</fullName>
        <ecNumber evidence="2">2.4.1.293</ecNumber>
    </submittedName>
</protein>
<dbReference type="Proteomes" id="UP000029055">
    <property type="component" value="Unassembled WGS sequence"/>
</dbReference>
<dbReference type="OrthoDB" id="3183633at2"/>
<dbReference type="Pfam" id="PF00535">
    <property type="entry name" value="Glycos_transf_2"/>
    <property type="match status" value="1"/>
</dbReference>
<accession>A0A087E7I2</accession>
<keyword evidence="2" id="KW-0808">Transferase</keyword>
<evidence type="ECO:0000313" key="3">
    <source>
        <dbReference type="Proteomes" id="UP000029055"/>
    </source>
</evidence>
<sequence>MPVLSIVIPAYNNTHYLPECIRSITAQEVTDLEIIVVDDASTDATYATVQELAQADSRIMALRHTSNQGTLAARTTGVAASTGDYVMLVDQDDELAPGALQQLLATAQAHPADIYHFGVRVEAANPEARQAAGGMTGFLTPTPRELEGADILRTQFAEIGGFDWHVHHKMFQGDTIRRAYAAAERTRLLLSDDLYMSFIVDSMAARYYAIPSSPWYIYHLGRGDTFGSALTIEGLDVLAARDAKALALVRAYAASSQAPDRSDWKTCIDNVRDRLVEHAMNEWKDNLPAALQSQGLDAVVRSWQPDAVCGELYRYIRDAAYAYLQAGDKADNKPSARTVAAKQEALRYLTMASQVERVFDPAQSANRRYHAMRDIAYSHLRDAGLIAATESAAAPEQQHGLRTLFRRRHHNG</sequence>
<organism evidence="2 3">
    <name type="scientific">Bifidobacterium subtile</name>
    <dbReference type="NCBI Taxonomy" id="77635"/>
    <lineage>
        <taxon>Bacteria</taxon>
        <taxon>Bacillati</taxon>
        <taxon>Actinomycetota</taxon>
        <taxon>Actinomycetes</taxon>
        <taxon>Bifidobacteriales</taxon>
        <taxon>Bifidobacteriaceae</taxon>
        <taxon>Bifidobacterium</taxon>
    </lineage>
</organism>